<proteinExistence type="predicted"/>
<accession>A0A3E2B517</accession>
<sequence length="147" mass="15568">MEQIAMVKSILDNGMAQVAVQRETACGAAHSCADCAGCEKMMTRTENVVVAYNDVNAHPGDVVKVQSENGNFFKTAAIVYLLPLVLALVFYGVASALSLGGEGLHALCAGIGFVLGILVAVAWDRHMKKVSGLRFHIVEVKRACSGM</sequence>
<feature type="transmembrane region" description="Helical" evidence="1">
    <location>
        <begin position="77"/>
        <end position="97"/>
    </location>
</feature>
<dbReference type="InterPro" id="IPR007359">
    <property type="entry name" value="SigmaE_reg_RseC_MucC"/>
</dbReference>
<dbReference type="AlphaFoldDB" id="A0A3E2B517"/>
<evidence type="ECO:0000313" key="3">
    <source>
        <dbReference type="Proteomes" id="UP000260649"/>
    </source>
</evidence>
<dbReference type="PANTHER" id="PTHR35867:SF1">
    <property type="entry name" value="PROTEIN RSEC"/>
    <property type="match status" value="1"/>
</dbReference>
<evidence type="ECO:0000256" key="1">
    <source>
        <dbReference type="SAM" id="Phobius"/>
    </source>
</evidence>
<comment type="caution">
    <text evidence="2">The sequence shown here is derived from an EMBL/GenBank/DDBJ whole genome shotgun (WGS) entry which is preliminary data.</text>
</comment>
<name>A0A3E2B517_9FIRM</name>
<reference evidence="2 3" key="1">
    <citation type="submission" date="2018-07" db="EMBL/GenBank/DDBJ databases">
        <title>GABA Modulating Bacteria of the Human Gut Microbiota.</title>
        <authorList>
            <person name="Strandwitz P."/>
            <person name="Kim K.H."/>
            <person name="Terekhova D."/>
            <person name="Liu J.K."/>
            <person name="Sharma A."/>
            <person name="Levering J."/>
            <person name="Mcdonald D."/>
            <person name="Dietrich D."/>
            <person name="Ramadhar T.R."/>
            <person name="Lekbua A."/>
            <person name="Mroue N."/>
            <person name="Liston C."/>
            <person name="Stewart E.J."/>
            <person name="Dubin M.J."/>
            <person name="Zengler K."/>
            <person name="Knight R."/>
            <person name="Gilbert J.A."/>
            <person name="Clardy J."/>
            <person name="Lewis K."/>
        </authorList>
    </citation>
    <scope>NUCLEOTIDE SEQUENCE [LARGE SCALE GENOMIC DNA]</scope>
    <source>
        <strain evidence="2 3">KLE1738</strain>
    </source>
</reference>
<dbReference type="EMBL" id="QQRQ01000004">
    <property type="protein sequence ID" value="RFT07109.1"/>
    <property type="molecule type" value="Genomic_DNA"/>
</dbReference>
<keyword evidence="1" id="KW-0812">Transmembrane</keyword>
<dbReference type="Proteomes" id="UP000260649">
    <property type="component" value="Unassembled WGS sequence"/>
</dbReference>
<gene>
    <name evidence="2" type="ORF">DV520_03730</name>
</gene>
<dbReference type="OrthoDB" id="1734233at2"/>
<dbReference type="RefSeq" id="WP_117141828.1">
    <property type="nucleotide sequence ID" value="NZ_CAKXKJ010000001.1"/>
</dbReference>
<dbReference type="GeneID" id="97994852"/>
<dbReference type="Pfam" id="PF04246">
    <property type="entry name" value="RseC_MucC"/>
    <property type="match status" value="1"/>
</dbReference>
<keyword evidence="1" id="KW-1133">Transmembrane helix</keyword>
<evidence type="ECO:0008006" key="4">
    <source>
        <dbReference type="Google" id="ProtNLM"/>
    </source>
</evidence>
<keyword evidence="3" id="KW-1185">Reference proteome</keyword>
<dbReference type="PANTHER" id="PTHR35867">
    <property type="entry name" value="PROTEIN RSEC"/>
    <property type="match status" value="1"/>
</dbReference>
<feature type="transmembrane region" description="Helical" evidence="1">
    <location>
        <begin position="103"/>
        <end position="123"/>
    </location>
</feature>
<protein>
    <recommendedName>
        <fullName evidence="4">Polyunsaturated fatty acid synthase PfaA</fullName>
    </recommendedName>
</protein>
<organism evidence="2 3">
    <name type="scientific">Evtepia gabavorous</name>
    <dbReference type="NCBI Taxonomy" id="2211183"/>
    <lineage>
        <taxon>Bacteria</taxon>
        <taxon>Bacillati</taxon>
        <taxon>Bacillota</taxon>
        <taxon>Clostridia</taxon>
        <taxon>Eubacteriales</taxon>
        <taxon>Evtepia</taxon>
    </lineage>
</organism>
<keyword evidence="1" id="KW-0472">Membrane</keyword>
<evidence type="ECO:0000313" key="2">
    <source>
        <dbReference type="EMBL" id="RFT07109.1"/>
    </source>
</evidence>